<evidence type="ECO:0000313" key="2">
    <source>
        <dbReference type="Proteomes" id="UP000000707"/>
    </source>
</evidence>
<dbReference type="PANTHER" id="PTHR28266">
    <property type="entry name" value="54S RIBOSOMAL PROTEIN L20, MITOCHONDRIAL"/>
    <property type="match status" value="1"/>
</dbReference>
<dbReference type="Pfam" id="PF12824">
    <property type="entry name" value="MRP-L20"/>
    <property type="match status" value="1"/>
</dbReference>
<accession>G3B2W9</accession>
<dbReference type="STRING" id="590646.G3B2W9"/>
<dbReference type="EMBL" id="GL996515">
    <property type="protein sequence ID" value="EGV65129.1"/>
    <property type="molecule type" value="Genomic_DNA"/>
</dbReference>
<dbReference type="OrthoDB" id="6021263at2759"/>
<dbReference type="EMBL" id="GL996515">
    <property type="protein sequence ID" value="EGV65130.1"/>
    <property type="molecule type" value="Genomic_DNA"/>
</dbReference>
<dbReference type="RefSeq" id="XP_006685936.1">
    <property type="nucleotide sequence ID" value="XM_006685873.1"/>
</dbReference>
<proteinExistence type="predicted"/>
<protein>
    <submittedName>
        <fullName evidence="1">Uncharacterized protein</fullName>
    </submittedName>
</protein>
<dbReference type="GeneID" id="18247018"/>
<dbReference type="Proteomes" id="UP000000707">
    <property type="component" value="Unassembled WGS sequence"/>
</dbReference>
<organism evidence="2">
    <name type="scientific">Candida tenuis (strain ATCC 10573 / BCRC 21748 / CBS 615 / JCM 9827 / NBRC 10315 / NRRL Y-1498 / VKM Y-70)</name>
    <name type="common">Yeast</name>
    <name type="synonym">Yamadazyma tenuis</name>
    <dbReference type="NCBI Taxonomy" id="590646"/>
    <lineage>
        <taxon>Eukaryota</taxon>
        <taxon>Fungi</taxon>
        <taxon>Dikarya</taxon>
        <taxon>Ascomycota</taxon>
        <taxon>Saccharomycotina</taxon>
        <taxon>Pichiomycetes</taxon>
        <taxon>Debaryomycetaceae</taxon>
        <taxon>Yamadazyma</taxon>
    </lineage>
</organism>
<dbReference type="HOGENOM" id="CLU_089054_1_0_1"/>
<evidence type="ECO:0000313" key="1">
    <source>
        <dbReference type="EMBL" id="EGV65130.1"/>
    </source>
</evidence>
<dbReference type="PANTHER" id="PTHR28266:SF1">
    <property type="entry name" value="LARGE RIBOSOMAL SUBUNIT PROTEIN ML58"/>
    <property type="match status" value="1"/>
</dbReference>
<dbReference type="KEGG" id="cten:18247018"/>
<gene>
    <name evidence="1" type="ORF">CANTEDRAFT_113556</name>
</gene>
<dbReference type="AlphaFoldDB" id="G3B2W9"/>
<reference evidence="1 2" key="1">
    <citation type="journal article" date="2011" name="Proc. Natl. Acad. Sci. U.S.A.">
        <title>Comparative genomics of xylose-fermenting fungi for enhanced biofuel production.</title>
        <authorList>
            <person name="Wohlbach D.J."/>
            <person name="Kuo A."/>
            <person name="Sato T.K."/>
            <person name="Potts K.M."/>
            <person name="Salamov A.A."/>
            <person name="LaButti K.M."/>
            <person name="Sun H."/>
            <person name="Clum A."/>
            <person name="Pangilinan J.L."/>
            <person name="Lindquist E.A."/>
            <person name="Lucas S."/>
            <person name="Lapidus A."/>
            <person name="Jin M."/>
            <person name="Gunawan C."/>
            <person name="Balan V."/>
            <person name="Dale B.E."/>
            <person name="Jeffries T.W."/>
            <person name="Zinkel R."/>
            <person name="Barry K.W."/>
            <person name="Grigoriev I.V."/>
            <person name="Gasch A.P."/>
        </authorList>
    </citation>
    <scope>NUCLEOTIDE SEQUENCE [LARGE SCALE GENOMIC DNA]</scope>
    <source>
        <strain evidence="1">ATCC 10573</strain>
        <strain evidence="2">ATCC 10573 / BCRC 21748 / CBS 615 / JCM 9827 / NBRC 10315 / NRRL Y-1498 / VKM Y-70</strain>
    </source>
</reference>
<dbReference type="GO" id="GO:0003735">
    <property type="term" value="F:structural constituent of ribosome"/>
    <property type="evidence" value="ECO:0007669"/>
    <property type="project" value="TreeGrafter"/>
</dbReference>
<name>G3B2W9_CANTC</name>
<dbReference type="InterPro" id="IPR024388">
    <property type="entry name" value="Ribosomal_mL58"/>
</dbReference>
<sequence>MRFVRAYSVKSLPFEAKPVNKFNPVKSAYNFRPKTPTNGLVYAPPASLTSVKQTPNAFLPQSDPRKNLGVQKTYTEGEVNDMPVIYGTTKSYHVSQETALEILNLRTSDPSQWTISKLCKKYNVNPHFIINLTKDFKPKAREAENPQLSKRQLDQKKRVQMWLRNEF</sequence>
<dbReference type="GO" id="GO:0005762">
    <property type="term" value="C:mitochondrial large ribosomal subunit"/>
    <property type="evidence" value="ECO:0007669"/>
    <property type="project" value="TreeGrafter"/>
</dbReference>
<keyword evidence="2" id="KW-1185">Reference proteome</keyword>
<dbReference type="eggNOG" id="ENOG502S0A4">
    <property type="taxonomic scope" value="Eukaryota"/>
</dbReference>